<dbReference type="RefSeq" id="YP_009753961.1">
    <property type="nucleotide sequence ID" value="NC_046887.1"/>
</dbReference>
<keyword evidence="12 17" id="KW-0496">Mitochondrion</keyword>
<name>A0A6H0EVS9_9HEXA</name>
<keyword evidence="13 16" id="KW-0472">Membrane</keyword>
<evidence type="ECO:0000256" key="3">
    <source>
        <dbReference type="ARBA" id="ARBA00012944"/>
    </source>
</evidence>
<dbReference type="PANTHER" id="PTHR11435:SF1">
    <property type="entry name" value="NADH-UBIQUINONE OXIDOREDUCTASE CHAIN 6"/>
    <property type="match status" value="1"/>
</dbReference>
<proteinExistence type="inferred from homology"/>
<geneLocation type="mitochondrion" evidence="17"/>
<comment type="catalytic activity">
    <reaction evidence="15">
        <text>a ubiquinone + NADH + 5 H(+)(in) = a ubiquinol + NAD(+) + 4 H(+)(out)</text>
        <dbReference type="Rhea" id="RHEA:29091"/>
        <dbReference type="Rhea" id="RHEA-COMP:9565"/>
        <dbReference type="Rhea" id="RHEA-COMP:9566"/>
        <dbReference type="ChEBI" id="CHEBI:15378"/>
        <dbReference type="ChEBI" id="CHEBI:16389"/>
        <dbReference type="ChEBI" id="CHEBI:17976"/>
        <dbReference type="ChEBI" id="CHEBI:57540"/>
        <dbReference type="ChEBI" id="CHEBI:57945"/>
        <dbReference type="EC" id="7.1.1.2"/>
    </reaction>
</comment>
<dbReference type="GO" id="GO:0031966">
    <property type="term" value="C:mitochondrial membrane"/>
    <property type="evidence" value="ECO:0007669"/>
    <property type="project" value="UniProtKB-SubCell"/>
</dbReference>
<keyword evidence="9" id="KW-0249">Electron transport</keyword>
<sequence>MILIMTIATASSLILMVSTHPIAILSMVLIQTMNICIMSWITIKTSWFSYILFLIFLGGLMILFVYITSMASNEKFEMNFNETLALNKKMFLIVSLVITLLTFNKNYSTNNAPLTQHNMMIFSNSLIMPSILMMTYLLMTLIVAVKIVNMYEGPLRSVIKK</sequence>
<feature type="transmembrane region" description="Helical" evidence="16">
    <location>
        <begin position="47"/>
        <end position="69"/>
    </location>
</feature>
<dbReference type="InterPro" id="IPR050269">
    <property type="entry name" value="ComplexI_Subunit6"/>
</dbReference>
<feature type="transmembrane region" description="Helical" evidence="16">
    <location>
        <begin position="90"/>
        <end position="107"/>
    </location>
</feature>
<protein>
    <recommendedName>
        <fullName evidence="4">NADH-ubiquinone oxidoreductase chain 6</fullName>
        <ecNumber evidence="3">7.1.1.2</ecNumber>
    </recommendedName>
    <alternativeName>
        <fullName evidence="14">NADH dehydrogenase subunit 6</fullName>
    </alternativeName>
</protein>
<dbReference type="GeneID" id="54104823"/>
<evidence type="ECO:0000256" key="7">
    <source>
        <dbReference type="ARBA" id="ARBA00022692"/>
    </source>
</evidence>
<evidence type="ECO:0000256" key="15">
    <source>
        <dbReference type="ARBA" id="ARBA00049551"/>
    </source>
</evidence>
<keyword evidence="5" id="KW-0813">Transport</keyword>
<feature type="transmembrane region" description="Helical" evidence="16">
    <location>
        <begin position="127"/>
        <end position="151"/>
    </location>
</feature>
<dbReference type="GO" id="GO:0008137">
    <property type="term" value="F:NADH dehydrogenase (ubiquinone) activity"/>
    <property type="evidence" value="ECO:0007669"/>
    <property type="project" value="UniProtKB-EC"/>
</dbReference>
<comment type="subcellular location">
    <subcellularLocation>
        <location evidence="1">Mitochondrion membrane</location>
        <topology evidence="1">Multi-pass membrane protein</topology>
    </subcellularLocation>
</comment>
<comment type="similarity">
    <text evidence="2">Belongs to the complex I subunit 6 family.</text>
</comment>
<keyword evidence="10 16" id="KW-1133">Transmembrane helix</keyword>
<accession>A0A6H0EVS9</accession>
<keyword evidence="7 16" id="KW-0812">Transmembrane</keyword>
<evidence type="ECO:0000256" key="12">
    <source>
        <dbReference type="ARBA" id="ARBA00023128"/>
    </source>
</evidence>
<dbReference type="PANTHER" id="PTHR11435">
    <property type="entry name" value="NADH UBIQUINONE OXIDOREDUCTASE SUBUNIT ND6"/>
    <property type="match status" value="1"/>
</dbReference>
<evidence type="ECO:0000256" key="4">
    <source>
        <dbReference type="ARBA" id="ARBA00021095"/>
    </source>
</evidence>
<dbReference type="CTD" id="4541"/>
<evidence type="ECO:0000256" key="10">
    <source>
        <dbReference type="ARBA" id="ARBA00022989"/>
    </source>
</evidence>
<evidence type="ECO:0000256" key="9">
    <source>
        <dbReference type="ARBA" id="ARBA00022982"/>
    </source>
</evidence>
<evidence type="ECO:0000256" key="8">
    <source>
        <dbReference type="ARBA" id="ARBA00022967"/>
    </source>
</evidence>
<reference evidence="17" key="1">
    <citation type="submission" date="2019-01" db="EMBL/GenBank/DDBJ databases">
        <title>Mitochondrial phylogenomics of Collembola.</title>
        <authorList>
            <person name="Xin S."/>
            <person name="Xie Z.-J."/>
            <person name="Dong J."/>
            <person name="Yu D.-Y."/>
        </authorList>
    </citation>
    <scope>NUCLEOTIDE SEQUENCE</scope>
</reference>
<organism evidence="17">
    <name type="scientific">Dicranocentrus wangi</name>
    <dbReference type="NCBI Taxonomy" id="1302322"/>
    <lineage>
        <taxon>Eukaryota</taxon>
        <taxon>Metazoa</taxon>
        <taxon>Ecdysozoa</taxon>
        <taxon>Arthropoda</taxon>
        <taxon>Hexapoda</taxon>
        <taxon>Collembola</taxon>
        <taxon>Entomobryomorpha</taxon>
        <taxon>Entomobryoidea</taxon>
        <taxon>Entomobryidae</taxon>
        <taxon>Heteromurinae</taxon>
        <taxon>Dicranocentrus</taxon>
    </lineage>
</organism>
<keyword evidence="11" id="KW-0520">NAD</keyword>
<evidence type="ECO:0000313" key="17">
    <source>
        <dbReference type="EMBL" id="QIT06442.1"/>
    </source>
</evidence>
<dbReference type="EMBL" id="MK431895">
    <property type="protein sequence ID" value="QIT06442.1"/>
    <property type="molecule type" value="Genomic_DNA"/>
</dbReference>
<evidence type="ECO:0000256" key="2">
    <source>
        <dbReference type="ARBA" id="ARBA00005698"/>
    </source>
</evidence>
<evidence type="ECO:0000256" key="13">
    <source>
        <dbReference type="ARBA" id="ARBA00023136"/>
    </source>
</evidence>
<evidence type="ECO:0000256" key="5">
    <source>
        <dbReference type="ARBA" id="ARBA00022448"/>
    </source>
</evidence>
<evidence type="ECO:0000256" key="6">
    <source>
        <dbReference type="ARBA" id="ARBA00022660"/>
    </source>
</evidence>
<evidence type="ECO:0000256" key="16">
    <source>
        <dbReference type="SAM" id="Phobius"/>
    </source>
</evidence>
<feature type="transmembrane region" description="Helical" evidence="16">
    <location>
        <begin position="12"/>
        <end position="41"/>
    </location>
</feature>
<dbReference type="AlphaFoldDB" id="A0A6H0EVS9"/>
<keyword evidence="8" id="KW-1278">Translocase</keyword>
<evidence type="ECO:0000256" key="1">
    <source>
        <dbReference type="ARBA" id="ARBA00004225"/>
    </source>
</evidence>
<evidence type="ECO:0000256" key="14">
    <source>
        <dbReference type="ARBA" id="ARBA00031019"/>
    </source>
</evidence>
<gene>
    <name evidence="17" type="primary">ND6</name>
</gene>
<keyword evidence="6" id="KW-0679">Respiratory chain</keyword>
<evidence type="ECO:0000256" key="11">
    <source>
        <dbReference type="ARBA" id="ARBA00023027"/>
    </source>
</evidence>
<dbReference type="EC" id="7.1.1.2" evidence="3"/>